<dbReference type="GO" id="GO:0005737">
    <property type="term" value="C:cytoplasm"/>
    <property type="evidence" value="ECO:0007669"/>
    <property type="project" value="TreeGrafter"/>
</dbReference>
<dbReference type="GO" id="GO:0004619">
    <property type="term" value="F:phosphoglycerate mutase activity"/>
    <property type="evidence" value="ECO:0007669"/>
    <property type="project" value="UniProtKB-EC"/>
</dbReference>
<dbReference type="EC" id="5.4.2.12" evidence="3"/>
<dbReference type="RefSeq" id="WP_179534036.1">
    <property type="nucleotide sequence ID" value="NZ_JACBYW010000001.1"/>
</dbReference>
<feature type="compositionally biased region" description="Polar residues" evidence="2">
    <location>
        <begin position="211"/>
        <end position="220"/>
    </location>
</feature>
<feature type="binding site" evidence="1">
    <location>
        <position position="65"/>
    </location>
    <ligand>
        <name>substrate</name>
    </ligand>
</feature>
<dbReference type="PANTHER" id="PTHR48100">
    <property type="entry name" value="BROAD-SPECIFICITY PHOSPHATASE YOR283W-RELATED"/>
    <property type="match status" value="1"/>
</dbReference>
<dbReference type="SUPFAM" id="SSF53254">
    <property type="entry name" value="Phosphoglycerate mutase-like"/>
    <property type="match status" value="1"/>
</dbReference>
<evidence type="ECO:0000256" key="2">
    <source>
        <dbReference type="SAM" id="MobiDB-lite"/>
    </source>
</evidence>
<dbReference type="Pfam" id="PF00300">
    <property type="entry name" value="His_Phos_1"/>
    <property type="match status" value="1"/>
</dbReference>
<dbReference type="InterPro" id="IPR029033">
    <property type="entry name" value="His_PPase_superfam"/>
</dbReference>
<dbReference type="AlphaFoldDB" id="A0A852Z5L7"/>
<dbReference type="CDD" id="cd07067">
    <property type="entry name" value="HP_PGM_like"/>
    <property type="match status" value="1"/>
</dbReference>
<sequence>MSEHSELASKLILIRHGQTPCVVINRFCGDHEAELTPEGRLMAEYVRGNPALDDVELMLSSPKKRAIDTAETIAKHHSMGVTVDNRLSEVSFGLWENQLPSELPDKGPHRAWEANPALFSPPGGETGLQVMARAVAAARDAAQQAKSVAIVSHKAPIRLIAAFFLGISPSRYRDIANVSCSSVSTLELQGSSVALKQLGDVSHLPAEWQTAPDQYQGVTKSQDRMRRSSTDSDSKEVSA</sequence>
<dbReference type="SMART" id="SM00855">
    <property type="entry name" value="PGAM"/>
    <property type="match status" value="1"/>
</dbReference>
<dbReference type="EMBL" id="JACBYW010000001">
    <property type="protein sequence ID" value="NYH77513.1"/>
    <property type="molecule type" value="Genomic_DNA"/>
</dbReference>
<evidence type="ECO:0000313" key="4">
    <source>
        <dbReference type="Proteomes" id="UP000548304"/>
    </source>
</evidence>
<dbReference type="Proteomes" id="UP000548304">
    <property type="component" value="Unassembled WGS sequence"/>
</dbReference>
<dbReference type="InterPro" id="IPR013078">
    <property type="entry name" value="His_Pase_superF_clade-1"/>
</dbReference>
<dbReference type="Gene3D" id="3.40.50.1240">
    <property type="entry name" value="Phosphoglycerate mutase-like"/>
    <property type="match status" value="1"/>
</dbReference>
<dbReference type="GO" id="GO:0016791">
    <property type="term" value="F:phosphatase activity"/>
    <property type="evidence" value="ECO:0007669"/>
    <property type="project" value="TreeGrafter"/>
</dbReference>
<dbReference type="InterPro" id="IPR050275">
    <property type="entry name" value="PGM_Phosphatase"/>
</dbReference>
<accession>A0A852Z5L7</accession>
<evidence type="ECO:0000256" key="1">
    <source>
        <dbReference type="PIRSR" id="PIRSR613078-2"/>
    </source>
</evidence>
<name>A0A852Z5L7_9ACTN</name>
<keyword evidence="3" id="KW-0413">Isomerase</keyword>
<comment type="caution">
    <text evidence="3">The sequence shown here is derived from an EMBL/GenBank/DDBJ whole genome shotgun (WGS) entry which is preliminary data.</text>
</comment>
<protein>
    <submittedName>
        <fullName evidence="3">Putative phosphoglycerate mutase</fullName>
        <ecNumber evidence="3">5.4.2.12</ecNumber>
    </submittedName>
</protein>
<dbReference type="PANTHER" id="PTHR48100:SF1">
    <property type="entry name" value="HISTIDINE PHOSPHATASE FAMILY PROTEIN-RELATED"/>
    <property type="match status" value="1"/>
</dbReference>
<feature type="compositionally biased region" description="Basic and acidic residues" evidence="2">
    <location>
        <begin position="221"/>
        <end position="239"/>
    </location>
</feature>
<evidence type="ECO:0000313" key="3">
    <source>
        <dbReference type="EMBL" id="NYH77513.1"/>
    </source>
</evidence>
<reference evidence="3 4" key="1">
    <citation type="submission" date="2020-07" db="EMBL/GenBank/DDBJ databases">
        <title>Genomic Encyclopedia of Type Strains, Phase III (KMG-III): the genomes of soil and plant-associated and newly described type strains.</title>
        <authorList>
            <person name="Whitman W."/>
        </authorList>
    </citation>
    <scope>NUCLEOTIDE SEQUENCE [LARGE SCALE GENOMIC DNA]</scope>
    <source>
        <strain evidence="3 4">CECT 8576</strain>
    </source>
</reference>
<gene>
    <name evidence="3" type="ORF">FHR84_000827</name>
</gene>
<keyword evidence="4" id="KW-1185">Reference proteome</keyword>
<proteinExistence type="predicted"/>
<organism evidence="3 4">
    <name type="scientific">Actinopolyspora biskrensis</name>
    <dbReference type="NCBI Taxonomy" id="1470178"/>
    <lineage>
        <taxon>Bacteria</taxon>
        <taxon>Bacillati</taxon>
        <taxon>Actinomycetota</taxon>
        <taxon>Actinomycetes</taxon>
        <taxon>Actinopolysporales</taxon>
        <taxon>Actinopolysporaceae</taxon>
        <taxon>Actinopolyspora</taxon>
    </lineage>
</organism>
<feature type="region of interest" description="Disordered" evidence="2">
    <location>
        <begin position="209"/>
        <end position="239"/>
    </location>
</feature>